<dbReference type="SMART" id="SM01204">
    <property type="entry name" value="FIST_C"/>
    <property type="match status" value="1"/>
</dbReference>
<dbReference type="InterPro" id="IPR013702">
    <property type="entry name" value="FIST_domain_N"/>
</dbReference>
<evidence type="ECO:0008006" key="4">
    <source>
        <dbReference type="Google" id="ProtNLM"/>
    </source>
</evidence>
<dbReference type="SMART" id="SM00897">
    <property type="entry name" value="FIST"/>
    <property type="match status" value="1"/>
</dbReference>
<name>A0A7C5L716_AQUAO</name>
<protein>
    <recommendedName>
        <fullName evidence="4">Histidine kinase</fullName>
    </recommendedName>
</protein>
<feature type="domain" description="FIST C-domain" evidence="2">
    <location>
        <begin position="218"/>
        <end position="347"/>
    </location>
</feature>
<dbReference type="InterPro" id="IPR019494">
    <property type="entry name" value="FIST_C"/>
</dbReference>
<feature type="domain" description="FIST" evidence="1">
    <location>
        <begin position="28"/>
        <end position="217"/>
    </location>
</feature>
<sequence length="347" mass="38507">MRTYNLLYEKEGDLEELVGRWRIEDGDNVLVQIFTGIPDRKHIEKIQRELKALFRKAGVIGTTTGGEIYNGRVYESSTVVSVSVFEKSRIRTAISDRENPIAMAEELASSLREGNPKLIVSFVDGLRSNGDEVVETFDRYCPGAILAGGLAGDNFTFGGTYTFTAEEILPVGGVGASIVSPDLYVTRHYNLAWIPIGKEMVVTKAEGNRLYEIEGKPAVDIYKEYLGSAAEDLLPHIAIEFPLVFERDGVLLARACLGIDEDGAMVYEGNIKPGEKVHFSIWDTGVMLDSTATAVRKFRLHPSESIFVYTCAARKYLMGSEVEIETKYLQDIAPTSGFLTYGEFYTF</sequence>
<dbReference type="Proteomes" id="UP000885792">
    <property type="component" value="Unassembled WGS sequence"/>
</dbReference>
<dbReference type="Pfam" id="PF10442">
    <property type="entry name" value="FIST_C"/>
    <property type="match status" value="1"/>
</dbReference>
<evidence type="ECO:0000259" key="2">
    <source>
        <dbReference type="SMART" id="SM01204"/>
    </source>
</evidence>
<gene>
    <name evidence="3" type="ORF">ENJ61_03285</name>
</gene>
<dbReference type="PANTHER" id="PTHR40252:SF2">
    <property type="entry name" value="BLR0328 PROTEIN"/>
    <property type="match status" value="1"/>
</dbReference>
<reference evidence="3" key="1">
    <citation type="journal article" date="2020" name="mSystems">
        <title>Genome- and Community-Level Interaction Insights into Carbon Utilization and Element Cycling Functions of Hydrothermarchaeota in Hydrothermal Sediment.</title>
        <authorList>
            <person name="Zhou Z."/>
            <person name="Liu Y."/>
            <person name="Xu W."/>
            <person name="Pan J."/>
            <person name="Luo Z.H."/>
            <person name="Li M."/>
        </authorList>
    </citation>
    <scope>NUCLEOTIDE SEQUENCE [LARGE SCALE GENOMIC DNA]</scope>
    <source>
        <strain evidence="3">HyVt-501</strain>
    </source>
</reference>
<organism evidence="3">
    <name type="scientific">Aquifex aeolicus</name>
    <dbReference type="NCBI Taxonomy" id="63363"/>
    <lineage>
        <taxon>Bacteria</taxon>
        <taxon>Pseudomonadati</taxon>
        <taxon>Aquificota</taxon>
        <taxon>Aquificia</taxon>
        <taxon>Aquificales</taxon>
        <taxon>Aquificaceae</taxon>
        <taxon>Aquifex</taxon>
    </lineage>
</organism>
<comment type="caution">
    <text evidence="3">The sequence shown here is derived from an EMBL/GenBank/DDBJ whole genome shotgun (WGS) entry which is preliminary data.</text>
</comment>
<dbReference type="PANTHER" id="PTHR40252">
    <property type="entry name" value="BLR0328 PROTEIN"/>
    <property type="match status" value="1"/>
</dbReference>
<evidence type="ECO:0000259" key="1">
    <source>
        <dbReference type="SMART" id="SM00897"/>
    </source>
</evidence>
<feature type="non-terminal residue" evidence="3">
    <location>
        <position position="347"/>
    </location>
</feature>
<dbReference type="AlphaFoldDB" id="A0A7C5L716"/>
<dbReference type="EMBL" id="DRNB01000122">
    <property type="protein sequence ID" value="HHJ63908.1"/>
    <property type="molecule type" value="Genomic_DNA"/>
</dbReference>
<dbReference type="Pfam" id="PF08495">
    <property type="entry name" value="FIST"/>
    <property type="match status" value="1"/>
</dbReference>
<accession>A0A7C5L716</accession>
<proteinExistence type="predicted"/>
<evidence type="ECO:0000313" key="3">
    <source>
        <dbReference type="EMBL" id="HHJ63908.1"/>
    </source>
</evidence>